<evidence type="ECO:0000313" key="2">
    <source>
        <dbReference type="Proteomes" id="UP000194420"/>
    </source>
</evidence>
<keyword evidence="1" id="KW-0378">Hydrolase</keyword>
<accession>A0A1Y6EQF1</accession>
<organism evidence="1 2">
    <name type="scientific">Altererythrobacter xiamenensis</name>
    <dbReference type="NCBI Taxonomy" id="1316679"/>
    <lineage>
        <taxon>Bacteria</taxon>
        <taxon>Pseudomonadati</taxon>
        <taxon>Pseudomonadota</taxon>
        <taxon>Alphaproteobacteria</taxon>
        <taxon>Sphingomonadales</taxon>
        <taxon>Erythrobacteraceae</taxon>
        <taxon>Altererythrobacter</taxon>
    </lineage>
</organism>
<dbReference type="SUPFAM" id="SSF52096">
    <property type="entry name" value="ClpP/crotonase"/>
    <property type="match status" value="1"/>
</dbReference>
<name>A0A1Y6EQF1_9SPHN</name>
<dbReference type="Gene3D" id="3.90.226.10">
    <property type="entry name" value="2-enoyl-CoA Hydratase, Chain A, domain 1"/>
    <property type="match status" value="1"/>
</dbReference>
<dbReference type="InterPro" id="IPR029045">
    <property type="entry name" value="ClpP/crotonase-like_dom_sf"/>
</dbReference>
<proteinExistence type="predicted"/>
<dbReference type="GO" id="GO:0006508">
    <property type="term" value="P:proteolysis"/>
    <property type="evidence" value="ECO:0007669"/>
    <property type="project" value="UniProtKB-KW"/>
</dbReference>
<dbReference type="InterPro" id="IPR023562">
    <property type="entry name" value="ClpP/TepA"/>
</dbReference>
<dbReference type="AlphaFoldDB" id="A0A1Y6EQF1"/>
<dbReference type="Proteomes" id="UP000194420">
    <property type="component" value="Unassembled WGS sequence"/>
</dbReference>
<gene>
    <name evidence="1" type="ORF">SAMN06297468_1032</name>
</gene>
<keyword evidence="1" id="KW-0645">Protease</keyword>
<dbReference type="Pfam" id="PF00574">
    <property type="entry name" value="CLP_protease"/>
    <property type="match status" value="1"/>
</dbReference>
<protein>
    <submittedName>
        <fullName evidence="1">ATP-dependent protease ClpP, protease subunit</fullName>
    </submittedName>
</protein>
<dbReference type="EMBL" id="FXWG01000001">
    <property type="protein sequence ID" value="SMQ64509.1"/>
    <property type="molecule type" value="Genomic_DNA"/>
</dbReference>
<keyword evidence="2" id="KW-1185">Reference proteome</keyword>
<dbReference type="GO" id="GO:0008233">
    <property type="term" value="F:peptidase activity"/>
    <property type="evidence" value="ECO:0007669"/>
    <property type="project" value="UniProtKB-KW"/>
</dbReference>
<dbReference type="RefSeq" id="WP_086436882.1">
    <property type="nucleotide sequence ID" value="NZ_FXWG01000001.1"/>
</dbReference>
<dbReference type="OrthoDB" id="7059145at2"/>
<evidence type="ECO:0000313" key="1">
    <source>
        <dbReference type="EMBL" id="SMQ64509.1"/>
    </source>
</evidence>
<sequence>MSSKNDYPLLAEPHIRLFGTIDEALYKKFRDELEASTDKENIVISLCTLGGNPEIARAMGDDIRLLKKFNETNAIFLGKQAVYSAGATFMSFFERKNRFLTKGTRLMIHERQLAQTITLNGPLSSCIATLEAKLNEVKQSIEIENEGFAAIADGSEVDLEEIQKRAPSNWYIDAEEAKEMGLVLDVV</sequence>
<reference evidence="2" key="1">
    <citation type="submission" date="2017-04" db="EMBL/GenBank/DDBJ databases">
        <authorList>
            <person name="Varghese N."/>
            <person name="Submissions S."/>
        </authorList>
    </citation>
    <scope>NUCLEOTIDE SEQUENCE [LARGE SCALE GENOMIC DNA]</scope>
</reference>